<feature type="binding site" evidence="6">
    <location>
        <position position="56"/>
    </location>
    <ligand>
        <name>S-adenosyl-L-methionine</name>
        <dbReference type="ChEBI" id="CHEBI:59789"/>
    </ligand>
</feature>
<gene>
    <name evidence="6" type="primary">rsmH</name>
    <name evidence="7" type="ORF">ATC1_131736</name>
</gene>
<dbReference type="SUPFAM" id="SSF53335">
    <property type="entry name" value="S-adenosyl-L-methionine-dependent methyltransferases"/>
    <property type="match status" value="1"/>
</dbReference>
<dbReference type="PANTHER" id="PTHR11265">
    <property type="entry name" value="S-ADENOSYL-METHYLTRANSFERASE MRAW"/>
    <property type="match status" value="1"/>
</dbReference>
<dbReference type="GO" id="GO:0071424">
    <property type="term" value="F:rRNA (cytosine-N4-)-methyltransferase activity"/>
    <property type="evidence" value="ECO:0007669"/>
    <property type="project" value="UniProtKB-UniRule"/>
</dbReference>
<dbReference type="STRING" id="1678840.ATC1_131736"/>
<organism evidence="7">
    <name type="scientific">Flexilinea flocculi</name>
    <dbReference type="NCBI Taxonomy" id="1678840"/>
    <lineage>
        <taxon>Bacteria</taxon>
        <taxon>Bacillati</taxon>
        <taxon>Chloroflexota</taxon>
        <taxon>Anaerolineae</taxon>
        <taxon>Anaerolineales</taxon>
        <taxon>Anaerolineaceae</taxon>
        <taxon>Flexilinea</taxon>
    </lineage>
</organism>
<dbReference type="GO" id="GO:0005737">
    <property type="term" value="C:cytoplasm"/>
    <property type="evidence" value="ECO:0007669"/>
    <property type="project" value="UniProtKB-SubCell"/>
</dbReference>
<dbReference type="PIRSF" id="PIRSF004486">
    <property type="entry name" value="MraW"/>
    <property type="match status" value="1"/>
</dbReference>
<dbReference type="PATRIC" id="fig|1678840.3.peg.3256"/>
<evidence type="ECO:0000256" key="5">
    <source>
        <dbReference type="ARBA" id="ARBA00022691"/>
    </source>
</evidence>
<dbReference type="SUPFAM" id="SSF81799">
    <property type="entry name" value="Putative methyltransferase TM0872, insert domain"/>
    <property type="match status" value="1"/>
</dbReference>
<evidence type="ECO:0000313" key="8">
    <source>
        <dbReference type="Proteomes" id="UP000053370"/>
    </source>
</evidence>
<feature type="binding site" evidence="6">
    <location>
        <begin position="36"/>
        <end position="38"/>
    </location>
    <ligand>
        <name>S-adenosyl-L-methionine</name>
        <dbReference type="ChEBI" id="CHEBI:59789"/>
    </ligand>
</feature>
<dbReference type="InterPro" id="IPR029063">
    <property type="entry name" value="SAM-dependent_MTases_sf"/>
</dbReference>
<keyword evidence="2 6" id="KW-0698">rRNA processing</keyword>
<keyword evidence="8" id="KW-1185">Reference proteome</keyword>
<dbReference type="Pfam" id="PF01795">
    <property type="entry name" value="Methyltransf_5"/>
    <property type="match status" value="1"/>
</dbReference>
<evidence type="ECO:0000256" key="6">
    <source>
        <dbReference type="HAMAP-Rule" id="MF_01007"/>
    </source>
</evidence>
<dbReference type="OrthoDB" id="9806637at2"/>
<dbReference type="NCBIfam" id="TIGR00006">
    <property type="entry name" value="16S rRNA (cytosine(1402)-N(4))-methyltransferase RsmH"/>
    <property type="match status" value="1"/>
</dbReference>
<name>A0A0S7BN54_9CHLR</name>
<evidence type="ECO:0000256" key="1">
    <source>
        <dbReference type="ARBA" id="ARBA00010396"/>
    </source>
</evidence>
<dbReference type="GO" id="GO:0070475">
    <property type="term" value="P:rRNA base methylation"/>
    <property type="evidence" value="ECO:0007669"/>
    <property type="project" value="UniProtKB-UniRule"/>
</dbReference>
<dbReference type="HAMAP" id="MF_01007">
    <property type="entry name" value="16SrRNA_methyltr_H"/>
    <property type="match status" value="1"/>
</dbReference>
<dbReference type="RefSeq" id="WP_062283565.1">
    <property type="nucleotide sequence ID" value="NZ_DF968181.1"/>
</dbReference>
<dbReference type="EMBL" id="DF968181">
    <property type="protein sequence ID" value="GAP41740.1"/>
    <property type="molecule type" value="Genomic_DNA"/>
</dbReference>
<evidence type="ECO:0000256" key="3">
    <source>
        <dbReference type="ARBA" id="ARBA00022603"/>
    </source>
</evidence>
<dbReference type="Proteomes" id="UP000053370">
    <property type="component" value="Unassembled WGS sequence"/>
</dbReference>
<dbReference type="Gene3D" id="1.10.150.170">
    <property type="entry name" value="Putative methyltransferase TM0872, insert domain"/>
    <property type="match status" value="1"/>
</dbReference>
<comment type="similarity">
    <text evidence="1 6">Belongs to the methyltransferase superfamily. RsmH family.</text>
</comment>
<dbReference type="CDD" id="cd02440">
    <property type="entry name" value="AdoMet_MTases"/>
    <property type="match status" value="1"/>
</dbReference>
<accession>A0A0S7BN54</accession>
<sequence length="314" mass="35004">MITDEIPHYSVMRQVVMDALLPGPGKTYVDGTLGAGGHTESILSASSPDGKVIAFELDPQAIQIATERLKSFSDRLKIIHDSYSSMSSYLDQNKPVDGILLDLGVSSMQIDNPERGFSFQKEGPLDMRFNPDQSISAYQIINQYPEEELARILFVYGEERKSRQIAARICSIRKNKPIQTTTELAAIIADAMKQPRQKIHPATKSFQAIRIAVNGELDAIEKVLPMAVSYLKPGGRLAIISFHSLEDRIIKHFFQFESRNCICPPNQPICTCNHTASIKIITQHPQIANSAEIDTNIRSRSAKLRVAEKIGEIR</sequence>
<dbReference type="EC" id="2.1.1.199" evidence="6"/>
<evidence type="ECO:0000313" key="7">
    <source>
        <dbReference type="EMBL" id="GAP41740.1"/>
    </source>
</evidence>
<keyword evidence="5 6" id="KW-0949">S-adenosyl-L-methionine</keyword>
<feature type="binding site" evidence="6">
    <location>
        <position position="83"/>
    </location>
    <ligand>
        <name>S-adenosyl-L-methionine</name>
        <dbReference type="ChEBI" id="CHEBI:59789"/>
    </ligand>
</feature>
<protein>
    <recommendedName>
        <fullName evidence="6">Ribosomal RNA small subunit methyltransferase H</fullName>
        <ecNumber evidence="6">2.1.1.199</ecNumber>
    </recommendedName>
    <alternativeName>
        <fullName evidence="6">16S rRNA m(4)C1402 methyltransferase</fullName>
    </alternativeName>
    <alternativeName>
        <fullName evidence="6">rRNA (cytosine-N(4)-)-methyltransferase RsmH</fullName>
    </alternativeName>
</protein>
<proteinExistence type="inferred from homology"/>
<keyword evidence="6" id="KW-0963">Cytoplasm</keyword>
<dbReference type="FunFam" id="1.10.150.170:FF:000003">
    <property type="entry name" value="Ribosomal RNA small subunit methyltransferase H"/>
    <property type="match status" value="1"/>
</dbReference>
<dbReference type="InterPro" id="IPR002903">
    <property type="entry name" value="RsmH"/>
</dbReference>
<evidence type="ECO:0000256" key="4">
    <source>
        <dbReference type="ARBA" id="ARBA00022679"/>
    </source>
</evidence>
<keyword evidence="4 6" id="KW-0808">Transferase</keyword>
<evidence type="ECO:0000256" key="2">
    <source>
        <dbReference type="ARBA" id="ARBA00022552"/>
    </source>
</evidence>
<reference evidence="7" key="1">
    <citation type="journal article" date="2015" name="Genome Announc.">
        <title>Draft Genome Sequence of Anaerolineae Strain TC1, a Novel Isolate from a Methanogenic Wastewater Treatment System.</title>
        <authorList>
            <person name="Matsuura N."/>
            <person name="Tourlousse D.M."/>
            <person name="Sun L."/>
            <person name="Toyonaga M."/>
            <person name="Kuroda K."/>
            <person name="Ohashi A."/>
            <person name="Cruz R."/>
            <person name="Yamaguchi T."/>
            <person name="Sekiguchi Y."/>
        </authorList>
    </citation>
    <scope>NUCLEOTIDE SEQUENCE [LARGE SCALE GENOMIC DNA]</scope>
    <source>
        <strain evidence="7">TC1</strain>
    </source>
</reference>
<feature type="binding site" evidence="6">
    <location>
        <position position="109"/>
    </location>
    <ligand>
        <name>S-adenosyl-L-methionine</name>
        <dbReference type="ChEBI" id="CHEBI:59789"/>
    </ligand>
</feature>
<dbReference type="InterPro" id="IPR023397">
    <property type="entry name" value="SAM-dep_MeTrfase_MraW_recog"/>
</dbReference>
<comment type="catalytic activity">
    <reaction evidence="6">
        <text>cytidine(1402) in 16S rRNA + S-adenosyl-L-methionine = N(4)-methylcytidine(1402) in 16S rRNA + S-adenosyl-L-homocysteine + H(+)</text>
        <dbReference type="Rhea" id="RHEA:42928"/>
        <dbReference type="Rhea" id="RHEA-COMP:10286"/>
        <dbReference type="Rhea" id="RHEA-COMP:10287"/>
        <dbReference type="ChEBI" id="CHEBI:15378"/>
        <dbReference type="ChEBI" id="CHEBI:57856"/>
        <dbReference type="ChEBI" id="CHEBI:59789"/>
        <dbReference type="ChEBI" id="CHEBI:74506"/>
        <dbReference type="ChEBI" id="CHEBI:82748"/>
        <dbReference type="EC" id="2.1.1.199"/>
    </reaction>
</comment>
<dbReference type="Gene3D" id="3.40.50.150">
    <property type="entry name" value="Vaccinia Virus protein VP39"/>
    <property type="match status" value="1"/>
</dbReference>
<comment type="function">
    <text evidence="6">Specifically methylates the N4 position of cytidine in position 1402 (C1402) of 16S rRNA.</text>
</comment>
<dbReference type="PANTHER" id="PTHR11265:SF0">
    <property type="entry name" value="12S RRNA N4-METHYLCYTIDINE METHYLTRANSFERASE"/>
    <property type="match status" value="1"/>
</dbReference>
<keyword evidence="3 6" id="KW-0489">Methyltransferase</keyword>
<feature type="binding site" evidence="6">
    <location>
        <position position="102"/>
    </location>
    <ligand>
        <name>S-adenosyl-L-methionine</name>
        <dbReference type="ChEBI" id="CHEBI:59789"/>
    </ligand>
</feature>
<dbReference type="AlphaFoldDB" id="A0A0S7BN54"/>
<comment type="subcellular location">
    <subcellularLocation>
        <location evidence="6">Cytoplasm</location>
    </subcellularLocation>
</comment>